<feature type="compositionally biased region" description="Low complexity" evidence="1">
    <location>
        <begin position="153"/>
        <end position="162"/>
    </location>
</feature>
<feature type="region of interest" description="Disordered" evidence="1">
    <location>
        <begin position="144"/>
        <end position="163"/>
    </location>
</feature>
<protein>
    <submittedName>
        <fullName evidence="2">Uncharacterized protein</fullName>
    </submittedName>
</protein>
<sequence length="253" mass="29730">MKSKLQNGNYFLNKDFAFYHRPQIPVTIQSKSALEIKSIPQPQPTNLQKKQKTIHYYDQYKFEQYTSAKTKLYDLLSLRQTNRTPIQRRRQPESSLIVKRSPEIFTSIVEINDIKQKVKTVSQECPRTQQKITMVQHSSQLVSTQKRNHNHSKSTNNNNTSTPILNKTVSQFQCFTPLTNQKNNAQSDLIQRIKQQKLESLINLIINNQLNNIVNGFTLIKNTAPLLPYFKELERRKAEFKQKKFQIKLIRIK</sequence>
<name>A0A8S1WML5_9CILI</name>
<evidence type="ECO:0000313" key="3">
    <source>
        <dbReference type="Proteomes" id="UP000689195"/>
    </source>
</evidence>
<dbReference type="EMBL" id="CAJJDO010000095">
    <property type="protein sequence ID" value="CAD8189957.1"/>
    <property type="molecule type" value="Genomic_DNA"/>
</dbReference>
<dbReference type="AlphaFoldDB" id="A0A8S1WML5"/>
<proteinExistence type="predicted"/>
<comment type="caution">
    <text evidence="2">The sequence shown here is derived from an EMBL/GenBank/DDBJ whole genome shotgun (WGS) entry which is preliminary data.</text>
</comment>
<dbReference type="OrthoDB" id="300880at2759"/>
<accession>A0A8S1WML5</accession>
<keyword evidence="3" id="KW-1185">Reference proteome</keyword>
<reference evidence="2" key="1">
    <citation type="submission" date="2021-01" db="EMBL/GenBank/DDBJ databases">
        <authorList>
            <consortium name="Genoscope - CEA"/>
            <person name="William W."/>
        </authorList>
    </citation>
    <scope>NUCLEOTIDE SEQUENCE</scope>
</reference>
<evidence type="ECO:0000256" key="1">
    <source>
        <dbReference type="SAM" id="MobiDB-lite"/>
    </source>
</evidence>
<evidence type="ECO:0000313" key="2">
    <source>
        <dbReference type="EMBL" id="CAD8189957.1"/>
    </source>
</evidence>
<organism evidence="2 3">
    <name type="scientific">Paramecium pentaurelia</name>
    <dbReference type="NCBI Taxonomy" id="43138"/>
    <lineage>
        <taxon>Eukaryota</taxon>
        <taxon>Sar</taxon>
        <taxon>Alveolata</taxon>
        <taxon>Ciliophora</taxon>
        <taxon>Intramacronucleata</taxon>
        <taxon>Oligohymenophorea</taxon>
        <taxon>Peniculida</taxon>
        <taxon>Parameciidae</taxon>
        <taxon>Paramecium</taxon>
    </lineage>
</organism>
<dbReference type="Proteomes" id="UP000689195">
    <property type="component" value="Unassembled WGS sequence"/>
</dbReference>
<gene>
    <name evidence="2" type="ORF">PPENT_87.1.T0950060</name>
</gene>